<dbReference type="GO" id="GO:0051607">
    <property type="term" value="P:defense response to virus"/>
    <property type="evidence" value="ECO:0007669"/>
    <property type="project" value="UniProtKB-KW"/>
</dbReference>
<dbReference type="RefSeq" id="WP_186405737.1">
    <property type="nucleotide sequence ID" value="NZ_FLQX01000025.1"/>
</dbReference>
<sequence>MPAEPLDQIMISALQHWSYCPRQCALIHVEQVFEDNLFTQRGQALHKRVDDPGFEVRAGLRVERALPLFCDRLGLVGKGDVVEFLPDGTPYPVEYKHGSRHKRADIAACDDLQLAAQAVCLEEMLGRAVPEGALYYASSRRRRIVLIDDELRARVETAVGEVRRLLVAASLPPPLNDDHCRACSLRDLYQPEVAARSLKRAAVVSTLFELDDC</sequence>
<dbReference type="GO" id="GO:0051536">
    <property type="term" value="F:iron-sulfur cluster binding"/>
    <property type="evidence" value="ECO:0007669"/>
    <property type="project" value="UniProtKB-KW"/>
</dbReference>
<dbReference type="EC" id="3.1.12.1" evidence="3 13"/>
<keyword evidence="10 13" id="KW-0411">Iron-sulfur</keyword>
<dbReference type="InterPro" id="IPR011604">
    <property type="entry name" value="PDDEXK-like_dom_sf"/>
</dbReference>
<evidence type="ECO:0000256" key="9">
    <source>
        <dbReference type="ARBA" id="ARBA00023004"/>
    </source>
</evidence>
<organism evidence="15 16">
    <name type="scientific">Candidatus Accumulibacter aalborgensis</name>
    <dbReference type="NCBI Taxonomy" id="1860102"/>
    <lineage>
        <taxon>Bacteria</taxon>
        <taxon>Pseudomonadati</taxon>
        <taxon>Pseudomonadota</taxon>
        <taxon>Betaproteobacteria</taxon>
        <taxon>Candidatus Accumulibacter</taxon>
    </lineage>
</organism>
<comment type="similarity">
    <text evidence="2 13">Belongs to the CRISPR-associated exonuclease Cas4 family.</text>
</comment>
<evidence type="ECO:0000256" key="2">
    <source>
        <dbReference type="ARBA" id="ARBA00009189"/>
    </source>
</evidence>
<accession>A0A1A8XJ18</accession>
<evidence type="ECO:0000256" key="6">
    <source>
        <dbReference type="ARBA" id="ARBA00022723"/>
    </source>
</evidence>
<evidence type="ECO:0000259" key="14">
    <source>
        <dbReference type="Pfam" id="PF01930"/>
    </source>
</evidence>
<comment type="cofactor">
    <cofactor evidence="13">
        <name>iron-sulfur cluster</name>
        <dbReference type="ChEBI" id="CHEBI:30408"/>
    </cofactor>
</comment>
<dbReference type="GO" id="GO:0046872">
    <property type="term" value="F:metal ion binding"/>
    <property type="evidence" value="ECO:0007669"/>
    <property type="project" value="UniProtKB-KW"/>
</dbReference>
<evidence type="ECO:0000256" key="1">
    <source>
        <dbReference type="ARBA" id="ARBA00001966"/>
    </source>
</evidence>
<dbReference type="EMBL" id="FLQX01000025">
    <property type="protein sequence ID" value="SBT03933.1"/>
    <property type="molecule type" value="Genomic_DNA"/>
</dbReference>
<dbReference type="GO" id="GO:0004527">
    <property type="term" value="F:exonuclease activity"/>
    <property type="evidence" value="ECO:0007669"/>
    <property type="project" value="UniProtKB-KW"/>
</dbReference>
<evidence type="ECO:0000256" key="7">
    <source>
        <dbReference type="ARBA" id="ARBA00022801"/>
    </source>
</evidence>
<dbReference type="Pfam" id="PF01930">
    <property type="entry name" value="Cas_Cas4"/>
    <property type="match status" value="1"/>
</dbReference>
<dbReference type="PANTHER" id="PTHR36531">
    <property type="entry name" value="CRISPR-ASSOCIATED EXONUCLEASE CAS4"/>
    <property type="match status" value="1"/>
</dbReference>
<evidence type="ECO:0000256" key="12">
    <source>
        <dbReference type="ARBA" id="ARBA00023211"/>
    </source>
</evidence>
<keyword evidence="12 13" id="KW-0464">Manganese</keyword>
<dbReference type="STRING" id="1860102.ACCAA_1200003"/>
<dbReference type="AlphaFoldDB" id="A0A1A8XJ18"/>
<evidence type="ECO:0000313" key="16">
    <source>
        <dbReference type="Proteomes" id="UP000199169"/>
    </source>
</evidence>
<keyword evidence="16" id="KW-1185">Reference proteome</keyword>
<evidence type="ECO:0000313" key="15">
    <source>
        <dbReference type="EMBL" id="SBT03933.1"/>
    </source>
</evidence>
<dbReference type="InterPro" id="IPR013343">
    <property type="entry name" value="CRISPR-assoc_prot_Cas4"/>
</dbReference>
<keyword evidence="11 13" id="KW-0051">Antiviral defense</keyword>
<reference evidence="15 16" key="1">
    <citation type="submission" date="2016-06" db="EMBL/GenBank/DDBJ databases">
        <authorList>
            <person name="Kjaerup R.B."/>
            <person name="Dalgaard T.S."/>
            <person name="Juul-Madsen H.R."/>
        </authorList>
    </citation>
    <scope>NUCLEOTIDE SEQUENCE [LARGE SCALE GENOMIC DNA]</scope>
    <source>
        <strain evidence="15">3</strain>
    </source>
</reference>
<dbReference type="NCBIfam" id="TIGR00372">
    <property type="entry name" value="cas4"/>
    <property type="match status" value="1"/>
</dbReference>
<dbReference type="Gene3D" id="3.90.320.10">
    <property type="match status" value="1"/>
</dbReference>
<keyword evidence="5 13" id="KW-0540">Nuclease</keyword>
<name>A0A1A8XJ18_9PROT</name>
<evidence type="ECO:0000256" key="8">
    <source>
        <dbReference type="ARBA" id="ARBA00022839"/>
    </source>
</evidence>
<keyword evidence="6 13" id="KW-0479">Metal-binding</keyword>
<comment type="function">
    <text evidence="13">CRISPR (clustered regularly interspaced short palindromic repeat) is an adaptive immune system that provides protection against mobile genetic elements (viruses, transposable elements and conjugative plasmids). CRISPR clusters contain sequences complementary to antecedent mobile elements and target invading nucleic acids. CRISPR clusters are transcribed and processed into CRISPR RNA (crRNA).</text>
</comment>
<evidence type="ECO:0000256" key="11">
    <source>
        <dbReference type="ARBA" id="ARBA00023118"/>
    </source>
</evidence>
<keyword evidence="9 13" id="KW-0408">Iron</keyword>
<dbReference type="Proteomes" id="UP000199169">
    <property type="component" value="Unassembled WGS sequence"/>
</dbReference>
<comment type="cofactor">
    <cofactor evidence="13">
        <name>Mg(2+)</name>
        <dbReference type="ChEBI" id="CHEBI:18420"/>
    </cofactor>
    <cofactor evidence="13">
        <name>Mn(2+)</name>
        <dbReference type="ChEBI" id="CHEBI:29035"/>
    </cofactor>
    <text evidence="13">Mg(2+) or Mn(2+) required for ssDNA cleavage activity.</text>
</comment>
<feature type="domain" description="DUF83" evidence="14">
    <location>
        <begin position="12"/>
        <end position="188"/>
    </location>
</feature>
<dbReference type="InterPro" id="IPR022765">
    <property type="entry name" value="Dna2/Cas4_DUF83"/>
</dbReference>
<evidence type="ECO:0000256" key="10">
    <source>
        <dbReference type="ARBA" id="ARBA00023014"/>
    </source>
</evidence>
<evidence type="ECO:0000256" key="5">
    <source>
        <dbReference type="ARBA" id="ARBA00022722"/>
    </source>
</evidence>
<evidence type="ECO:0000256" key="13">
    <source>
        <dbReference type="RuleBase" id="RU365022"/>
    </source>
</evidence>
<keyword evidence="7 13" id="KW-0378">Hydrolase</keyword>
<gene>
    <name evidence="15" type="ORF">ACCAA_1200003</name>
</gene>
<comment type="cofactor">
    <cofactor evidence="1">
        <name>[4Fe-4S] cluster</name>
        <dbReference type="ChEBI" id="CHEBI:49883"/>
    </cofactor>
</comment>
<evidence type="ECO:0000256" key="3">
    <source>
        <dbReference type="ARBA" id="ARBA00012768"/>
    </source>
</evidence>
<proteinExistence type="inferred from homology"/>
<dbReference type="InterPro" id="IPR051827">
    <property type="entry name" value="Cas4_exonuclease"/>
</dbReference>
<evidence type="ECO:0000256" key="4">
    <source>
        <dbReference type="ARBA" id="ARBA00020049"/>
    </source>
</evidence>
<protein>
    <recommendedName>
        <fullName evidence="4 13">CRISPR-associated exonuclease Cas4</fullName>
        <ecNumber evidence="3 13">3.1.12.1</ecNumber>
    </recommendedName>
</protein>
<keyword evidence="8 13" id="KW-0269">Exonuclease</keyword>
<dbReference type="PANTHER" id="PTHR36531:SF6">
    <property type="entry name" value="DNA REPLICATION ATP-DEPENDENT HELICASE_NUCLEASE DNA2"/>
    <property type="match status" value="1"/>
</dbReference>